<feature type="compositionally biased region" description="Low complexity" evidence="1">
    <location>
        <begin position="179"/>
        <end position="201"/>
    </location>
</feature>
<sequence>MADKLDEAEFWLPSEFLTDEDILMDNKENVVKSSSLLCFPTDFPYDFGSPVLSSPVESVVGSTETESDEEDLLLSELTRQLTLHETHKLTPIPTHQNHEKAGVLSGSPQSTLTQVGSWSGRSTMSSNGSPNGPSQVSSPPTTPLGVVNDALDLIFQAAGQVARLKMNGGGDGPTTTRNPGGFPVPVGPPRRLTTPPSLRNPSPSTLYPNPAVGMLNKQVKNGWSYDSHEVLQNIGGMGNMGSGAGMGQASCGWPSQQQRNQQYVGDLGMNVGGSGVYSGCGYGYGYGSGVGLKKERAGTGVFLPRRYDTNNNSYRTSDTRRKPGSSAWVPNKIPQVSNKNLNDMHVISRAKWSRYNAGFIRDFDALVARRNALLAQQRRSLRPEGSIGPEICLPQEWTY</sequence>
<evidence type="ECO:0000313" key="2">
    <source>
        <dbReference type="EMBL" id="KAL3521153.1"/>
    </source>
</evidence>
<dbReference type="PANTHER" id="PTHR33356:SF17">
    <property type="entry name" value="TPX2 CENTRAL DOMAIN-CONTAINING PROTEIN"/>
    <property type="match status" value="1"/>
</dbReference>
<organism evidence="2 3">
    <name type="scientific">Cinchona calisaya</name>
    <dbReference type="NCBI Taxonomy" id="153742"/>
    <lineage>
        <taxon>Eukaryota</taxon>
        <taxon>Viridiplantae</taxon>
        <taxon>Streptophyta</taxon>
        <taxon>Embryophyta</taxon>
        <taxon>Tracheophyta</taxon>
        <taxon>Spermatophyta</taxon>
        <taxon>Magnoliopsida</taxon>
        <taxon>eudicotyledons</taxon>
        <taxon>Gunneridae</taxon>
        <taxon>Pentapetalae</taxon>
        <taxon>asterids</taxon>
        <taxon>lamiids</taxon>
        <taxon>Gentianales</taxon>
        <taxon>Rubiaceae</taxon>
        <taxon>Cinchonoideae</taxon>
        <taxon>Cinchoneae</taxon>
        <taxon>Cinchona</taxon>
    </lineage>
</organism>
<dbReference type="Proteomes" id="UP001630127">
    <property type="component" value="Unassembled WGS sequence"/>
</dbReference>
<comment type="caution">
    <text evidence="2">The sequence shown here is derived from an EMBL/GenBank/DDBJ whole genome shotgun (WGS) entry which is preliminary data.</text>
</comment>
<proteinExistence type="predicted"/>
<name>A0ABD2ZQ81_9GENT</name>
<feature type="region of interest" description="Disordered" evidence="1">
    <location>
        <begin position="166"/>
        <end position="208"/>
    </location>
</feature>
<reference evidence="2 3" key="1">
    <citation type="submission" date="2024-11" db="EMBL/GenBank/DDBJ databases">
        <title>A near-complete genome assembly of Cinchona calisaya.</title>
        <authorList>
            <person name="Lian D.C."/>
            <person name="Zhao X.W."/>
            <person name="Wei L."/>
        </authorList>
    </citation>
    <scope>NUCLEOTIDE SEQUENCE [LARGE SCALE GENOMIC DNA]</scope>
    <source>
        <tissue evidence="2">Nenye</tissue>
    </source>
</reference>
<evidence type="ECO:0000313" key="3">
    <source>
        <dbReference type="Proteomes" id="UP001630127"/>
    </source>
</evidence>
<keyword evidence="3" id="KW-1185">Reference proteome</keyword>
<evidence type="ECO:0000256" key="1">
    <source>
        <dbReference type="SAM" id="MobiDB-lite"/>
    </source>
</evidence>
<accession>A0ABD2ZQ81</accession>
<dbReference type="EMBL" id="JBJUIK010000008">
    <property type="protein sequence ID" value="KAL3521153.1"/>
    <property type="molecule type" value="Genomic_DNA"/>
</dbReference>
<protein>
    <submittedName>
        <fullName evidence="2">Uncharacterized protein</fullName>
    </submittedName>
</protein>
<dbReference type="PANTHER" id="PTHR33356">
    <property type="entry name" value="TIP41-LIKE PROTEIN"/>
    <property type="match status" value="1"/>
</dbReference>
<feature type="compositionally biased region" description="Polar residues" evidence="1">
    <location>
        <begin position="106"/>
        <end position="139"/>
    </location>
</feature>
<feature type="region of interest" description="Disordered" evidence="1">
    <location>
        <begin position="89"/>
        <end position="144"/>
    </location>
</feature>
<dbReference type="AlphaFoldDB" id="A0ABD2ZQ81"/>
<gene>
    <name evidence="2" type="ORF">ACH5RR_019302</name>
</gene>